<gene>
    <name evidence="1" type="ORF">F4820DRAFT_456002</name>
</gene>
<sequence length="601" mass="68004">MDGTKAHIYSGATFGGTDDGNCLIIALDFGTTFSGMAYAFTNDPAQIYTIDSWPGADGRISPKTPTAIQYIYQPSNLIKWGYQLDQTLTDKIVELKSLLNPDQDRPSWIPIDRKAEIDQLPKAIDDVVADYIASLFNYALTEIREAYMKLRGESLKMKRKYVLTVPGFWSDSAKARIERAVRKAGISPVDMITEPEAAALYTLHDMKDKRLKDGDAIVICDAGGGTVDLVSYAITSLEPFLVKALTRPTGGPFGSIMLNKYFEKYIEQVVGKDAFPELRTTPSYRQAMRTFDAFWKPSFVGQNDNDIYVSFAHANLRDNKAKGLFQNTMTITGKDMLDIFNPIAQEIAILVKNQVHEAGLQRYRGTPHNGVKAVFLVGGFGASTFLREEIRGLNPEVEVIQPHGAWSAILKGAIMIKLPPVPQLPRVESRPASKHYGTIYHSEWEHFRDKEQPKRQYRFWAGDRCDLMKWYIYQAKKGDELVRGKKYKYEFIQKFPGHNPELKDLKFTQQLLESTRELAPMHPSRAIYNNASIAFADTAVNCELETDLSGVPKEYFQKNMFEGEPFSQITYNLLLENLPSDLMRFSIEVEGVEYSAIEARY</sequence>
<comment type="caution">
    <text evidence="1">The sequence shown here is derived from an EMBL/GenBank/DDBJ whole genome shotgun (WGS) entry which is preliminary data.</text>
</comment>
<dbReference type="Proteomes" id="UP001497700">
    <property type="component" value="Unassembled WGS sequence"/>
</dbReference>
<reference evidence="1 2" key="1">
    <citation type="journal article" date="2022" name="New Phytol.">
        <title>Ecological generalism drives hyperdiversity of secondary metabolite gene clusters in xylarialean endophytes.</title>
        <authorList>
            <person name="Franco M.E.E."/>
            <person name="Wisecaver J.H."/>
            <person name="Arnold A.E."/>
            <person name="Ju Y.M."/>
            <person name="Slot J.C."/>
            <person name="Ahrendt S."/>
            <person name="Moore L.P."/>
            <person name="Eastman K.E."/>
            <person name="Scott K."/>
            <person name="Konkel Z."/>
            <person name="Mondo S.J."/>
            <person name="Kuo A."/>
            <person name="Hayes R.D."/>
            <person name="Haridas S."/>
            <person name="Andreopoulos B."/>
            <person name="Riley R."/>
            <person name="LaButti K."/>
            <person name="Pangilinan J."/>
            <person name="Lipzen A."/>
            <person name="Amirebrahimi M."/>
            <person name="Yan J."/>
            <person name="Adam C."/>
            <person name="Keymanesh K."/>
            <person name="Ng V."/>
            <person name="Louie K."/>
            <person name="Northen T."/>
            <person name="Drula E."/>
            <person name="Henrissat B."/>
            <person name="Hsieh H.M."/>
            <person name="Youens-Clark K."/>
            <person name="Lutzoni F."/>
            <person name="Miadlikowska J."/>
            <person name="Eastwood D.C."/>
            <person name="Hamelin R.C."/>
            <person name="Grigoriev I.V."/>
            <person name="U'Ren J.M."/>
        </authorList>
    </citation>
    <scope>NUCLEOTIDE SEQUENCE [LARGE SCALE GENOMIC DNA]</scope>
    <source>
        <strain evidence="1 2">CBS 119005</strain>
    </source>
</reference>
<dbReference type="EMBL" id="MU393433">
    <property type="protein sequence ID" value="KAI4869031.1"/>
    <property type="molecule type" value="Genomic_DNA"/>
</dbReference>
<name>A0ACB9ZAZ5_9PEZI</name>
<evidence type="ECO:0000313" key="1">
    <source>
        <dbReference type="EMBL" id="KAI4869031.1"/>
    </source>
</evidence>
<accession>A0ACB9ZAZ5</accession>
<keyword evidence="2" id="KW-1185">Reference proteome</keyword>
<proteinExistence type="predicted"/>
<organism evidence="1 2">
    <name type="scientific">Hypoxylon rubiginosum</name>
    <dbReference type="NCBI Taxonomy" id="110542"/>
    <lineage>
        <taxon>Eukaryota</taxon>
        <taxon>Fungi</taxon>
        <taxon>Dikarya</taxon>
        <taxon>Ascomycota</taxon>
        <taxon>Pezizomycotina</taxon>
        <taxon>Sordariomycetes</taxon>
        <taxon>Xylariomycetidae</taxon>
        <taxon>Xylariales</taxon>
        <taxon>Hypoxylaceae</taxon>
        <taxon>Hypoxylon</taxon>
    </lineage>
</organism>
<evidence type="ECO:0000313" key="2">
    <source>
        <dbReference type="Proteomes" id="UP001497700"/>
    </source>
</evidence>
<protein>
    <submittedName>
        <fullName evidence="1">Hsp70 family protein-like protein</fullName>
    </submittedName>
</protein>